<dbReference type="Proteomes" id="UP000269721">
    <property type="component" value="Unassembled WGS sequence"/>
</dbReference>
<feature type="transmembrane region" description="Helical" evidence="1">
    <location>
        <begin position="101"/>
        <end position="126"/>
    </location>
</feature>
<evidence type="ECO:0000313" key="2">
    <source>
        <dbReference type="EMBL" id="RKO85173.1"/>
    </source>
</evidence>
<keyword evidence="1" id="KW-0812">Transmembrane</keyword>
<organism evidence="2 3">
    <name type="scientific">Blyttiomyces helicus</name>
    <dbReference type="NCBI Taxonomy" id="388810"/>
    <lineage>
        <taxon>Eukaryota</taxon>
        <taxon>Fungi</taxon>
        <taxon>Fungi incertae sedis</taxon>
        <taxon>Chytridiomycota</taxon>
        <taxon>Chytridiomycota incertae sedis</taxon>
        <taxon>Chytridiomycetes</taxon>
        <taxon>Chytridiomycetes incertae sedis</taxon>
        <taxon>Blyttiomyces</taxon>
    </lineage>
</organism>
<gene>
    <name evidence="2" type="ORF">BDK51DRAFT_33312</name>
</gene>
<proteinExistence type="predicted"/>
<feature type="transmembrane region" description="Helical" evidence="1">
    <location>
        <begin position="52"/>
        <end position="74"/>
    </location>
</feature>
<dbReference type="AlphaFoldDB" id="A0A4P9W1X8"/>
<keyword evidence="3" id="KW-1185">Reference proteome</keyword>
<evidence type="ECO:0000256" key="1">
    <source>
        <dbReference type="SAM" id="Phobius"/>
    </source>
</evidence>
<dbReference type="EMBL" id="KZ999335">
    <property type="protein sequence ID" value="RKO85173.1"/>
    <property type="molecule type" value="Genomic_DNA"/>
</dbReference>
<name>A0A4P9W1X8_9FUNG</name>
<keyword evidence="1" id="KW-0472">Membrane</keyword>
<reference evidence="3" key="1">
    <citation type="journal article" date="2018" name="Nat. Microbiol.">
        <title>Leveraging single-cell genomics to expand the fungal tree of life.</title>
        <authorList>
            <person name="Ahrendt S.R."/>
            <person name="Quandt C.A."/>
            <person name="Ciobanu D."/>
            <person name="Clum A."/>
            <person name="Salamov A."/>
            <person name="Andreopoulos B."/>
            <person name="Cheng J.F."/>
            <person name="Woyke T."/>
            <person name="Pelin A."/>
            <person name="Henrissat B."/>
            <person name="Reynolds N.K."/>
            <person name="Benny G.L."/>
            <person name="Smith M.E."/>
            <person name="James T.Y."/>
            <person name="Grigoriev I.V."/>
        </authorList>
    </citation>
    <scope>NUCLEOTIDE SEQUENCE [LARGE SCALE GENOMIC DNA]</scope>
</reference>
<evidence type="ECO:0008006" key="4">
    <source>
        <dbReference type="Google" id="ProtNLM"/>
    </source>
</evidence>
<accession>A0A4P9W1X8</accession>
<feature type="transmembrane region" description="Helical" evidence="1">
    <location>
        <begin position="138"/>
        <end position="161"/>
    </location>
</feature>
<keyword evidence="1" id="KW-1133">Transmembrane helix</keyword>
<feature type="transmembrane region" description="Helical" evidence="1">
    <location>
        <begin position="173"/>
        <end position="194"/>
    </location>
</feature>
<protein>
    <recommendedName>
        <fullName evidence="4">MARVEL domain-containing protein</fullName>
    </recommendedName>
</protein>
<sequence>MSESTPLLAGSQSTEQTVLEIESAHEGVATLSASSKSDDEYLIIKATFSKTALVLALVFFALAVSESVLIGGIAGGATGRPATRFFCGLFPKRSGDSATCAVAITFGSIGLASVLAIGSYLCFAGYRNLAVSTEFRKGFAFTAAVNSVLSLSAFGIVIAGISDGKLSDHVNVHAVRAAAAFAIFAWLEWACVAYTQYLKFRQ</sequence>
<evidence type="ECO:0000313" key="3">
    <source>
        <dbReference type="Proteomes" id="UP000269721"/>
    </source>
</evidence>